<evidence type="ECO:0000313" key="3">
    <source>
        <dbReference type="Proteomes" id="UP001377804"/>
    </source>
</evidence>
<comment type="caution">
    <text evidence="2">The sequence shown here is derived from an EMBL/GenBank/DDBJ whole genome shotgun (WGS) entry which is preliminary data.</text>
</comment>
<organism evidence="2 3">
    <name type="scientific">Holzapfeliella saturejae</name>
    <dbReference type="NCBI Taxonomy" id="3082953"/>
    <lineage>
        <taxon>Bacteria</taxon>
        <taxon>Bacillati</taxon>
        <taxon>Bacillota</taxon>
        <taxon>Bacilli</taxon>
        <taxon>Lactobacillales</taxon>
        <taxon>Lactobacillaceae</taxon>
        <taxon>Holzapfeliella</taxon>
    </lineage>
</organism>
<dbReference type="Proteomes" id="UP001377804">
    <property type="component" value="Unassembled WGS sequence"/>
</dbReference>
<keyword evidence="1" id="KW-1133">Transmembrane helix</keyword>
<keyword evidence="3" id="KW-1185">Reference proteome</keyword>
<dbReference type="RefSeq" id="WP_339970084.1">
    <property type="nucleotide sequence ID" value="NZ_JAWMWG010000001.1"/>
</dbReference>
<sequence>MVFGILDYLTAYSSTFIVMYCLGTYAITSGLIKNKSDYYQISKNYYLKNPLLILLGVIFLVLIPLYLLFAYQHLPLLSWRKILDLLFLLTWAIYCFLSAFSFDKN</sequence>
<feature type="transmembrane region" description="Helical" evidence="1">
    <location>
        <begin position="82"/>
        <end position="102"/>
    </location>
</feature>
<evidence type="ECO:0000313" key="2">
    <source>
        <dbReference type="EMBL" id="MEJ6348678.1"/>
    </source>
</evidence>
<name>A0ABU8SIC8_9LACO</name>
<keyword evidence="1" id="KW-0472">Membrane</keyword>
<protein>
    <submittedName>
        <fullName evidence="2">Uncharacterized protein</fullName>
    </submittedName>
</protein>
<proteinExistence type="predicted"/>
<keyword evidence="1" id="KW-0812">Transmembrane</keyword>
<dbReference type="EMBL" id="JAWMWG010000001">
    <property type="protein sequence ID" value="MEJ6348678.1"/>
    <property type="molecule type" value="Genomic_DNA"/>
</dbReference>
<feature type="transmembrane region" description="Helical" evidence="1">
    <location>
        <begin position="52"/>
        <end position="70"/>
    </location>
</feature>
<gene>
    <name evidence="2" type="ORF">R4Y45_05515</name>
</gene>
<reference evidence="2 3" key="1">
    <citation type="submission" date="2023-10" db="EMBL/GenBank/DDBJ databases">
        <title>Holzapfeliella saturejae sp. nov. isolated from Satureja montana flowers.</title>
        <authorList>
            <person name="Alcantara C."/>
            <person name="Zuniga M."/>
            <person name="Landete J.M."/>
            <person name="Monedero V."/>
        </authorList>
    </citation>
    <scope>NUCLEOTIDE SEQUENCE [LARGE SCALE GENOMIC DNA]</scope>
    <source>
        <strain evidence="2 3">He02</strain>
    </source>
</reference>
<feature type="transmembrane region" description="Helical" evidence="1">
    <location>
        <begin position="12"/>
        <end position="32"/>
    </location>
</feature>
<accession>A0ABU8SIC8</accession>
<evidence type="ECO:0000256" key="1">
    <source>
        <dbReference type="SAM" id="Phobius"/>
    </source>
</evidence>